<feature type="domain" description="Heterokaryon incompatibility" evidence="1">
    <location>
        <begin position="231"/>
        <end position="374"/>
    </location>
</feature>
<evidence type="ECO:0000259" key="1">
    <source>
        <dbReference type="Pfam" id="PF06985"/>
    </source>
</evidence>
<keyword evidence="3" id="KW-1185">Reference proteome</keyword>
<protein>
    <recommendedName>
        <fullName evidence="1">Heterokaryon incompatibility domain-containing protein</fullName>
    </recommendedName>
</protein>
<dbReference type="EMBL" id="VNKQ01000008">
    <property type="protein sequence ID" value="KAG0649496.1"/>
    <property type="molecule type" value="Genomic_DNA"/>
</dbReference>
<sequence>MSSETYIPYTYIPSCKWCGIKDSEISFENAKLCRACHEKALRAAQNPKLCEHCSSIAVDEGVSLELFSENGYTHMNHRALEMSSSYGCGLCRMFLLQDPNHDMRRLDTLLLFAEGDVSEDGSGRDIKSLYFSSESDMFRLQMAVSAAPGDPAARFVTQRPVEANLGEDGTIVQIRQWLDECLSTHNESIPHDEAHPSSARFPLPTRVLDVGTETEPAMRLFQPSCVQYADYVALSYVWGASPFLKTVSSNLEAHLECLKEIDLPQTFIDAINITRNLGLRYLWVDALCIIQDSPDDKRVEIGAMEQTYANSTLTVAIVNATGAAEGFLKTKPRLTVDLPYRCPDGTFGSVQVSPQETVDLSQAILYTRAWCLQENLLSPRLLLFTDTEVIWQCESHPMRRPDTNHVQYIDANPQLGASPFARIPKSVSSAVTQDHTQDHTTPLDPDLELARYKTWIRIVENYTKRNITNLSDRLPAIAGIAQKFKTAWSDEYCAGIWKRHFIASLSWRRGASDSWRSGSDKKQYFPPLTEYRAPSWSWASIEGPVHFDSRLDLGNARGLGAKLLSVGVMPLRDQVSLGEAHSGEAILEASLIPVRDLPIRGNGGLGQDAQSFRTGGQTVLDDQTWLDPSAPSYPYFMNEELKEHAWAMLLGEGRDGEGKMTRTVALILLPLIDRPETFQRVGIWESSVKASSKLWVGSKNRRKVIII</sequence>
<dbReference type="AlphaFoldDB" id="A0A9P6VJV8"/>
<dbReference type="PANTHER" id="PTHR33112">
    <property type="entry name" value="DOMAIN PROTEIN, PUTATIVE-RELATED"/>
    <property type="match status" value="1"/>
</dbReference>
<dbReference type="PANTHER" id="PTHR33112:SF8">
    <property type="entry name" value="HETEROKARYON INCOMPATIBILITY DOMAIN-CONTAINING PROTEIN"/>
    <property type="match status" value="1"/>
</dbReference>
<evidence type="ECO:0000313" key="3">
    <source>
        <dbReference type="Proteomes" id="UP000785200"/>
    </source>
</evidence>
<dbReference type="InterPro" id="IPR010730">
    <property type="entry name" value="HET"/>
</dbReference>
<dbReference type="Pfam" id="PF06985">
    <property type="entry name" value="HET"/>
    <property type="match status" value="1"/>
</dbReference>
<gene>
    <name evidence="2" type="ORF">D0Z07_4316</name>
</gene>
<comment type="caution">
    <text evidence="2">The sequence shown here is derived from an EMBL/GenBank/DDBJ whole genome shotgun (WGS) entry which is preliminary data.</text>
</comment>
<organism evidence="2 3">
    <name type="scientific">Hyphodiscus hymeniophilus</name>
    <dbReference type="NCBI Taxonomy" id="353542"/>
    <lineage>
        <taxon>Eukaryota</taxon>
        <taxon>Fungi</taxon>
        <taxon>Dikarya</taxon>
        <taxon>Ascomycota</taxon>
        <taxon>Pezizomycotina</taxon>
        <taxon>Leotiomycetes</taxon>
        <taxon>Helotiales</taxon>
        <taxon>Hyphodiscaceae</taxon>
        <taxon>Hyphodiscus</taxon>
    </lineage>
</organism>
<proteinExistence type="predicted"/>
<reference evidence="2" key="1">
    <citation type="submission" date="2019-07" db="EMBL/GenBank/DDBJ databases">
        <title>Hyphodiscus hymeniophilus genome sequencing and assembly.</title>
        <authorList>
            <person name="Kramer G."/>
            <person name="Nodwell J."/>
        </authorList>
    </citation>
    <scope>NUCLEOTIDE SEQUENCE</scope>
    <source>
        <strain evidence="2">ATCC 34498</strain>
    </source>
</reference>
<accession>A0A9P6VJV8</accession>
<name>A0A9P6VJV8_9HELO</name>
<dbReference type="Proteomes" id="UP000785200">
    <property type="component" value="Unassembled WGS sequence"/>
</dbReference>
<evidence type="ECO:0000313" key="2">
    <source>
        <dbReference type="EMBL" id="KAG0649496.1"/>
    </source>
</evidence>
<dbReference type="OrthoDB" id="5125733at2759"/>